<comment type="caution">
    <text evidence="2">The sequence shown here is derived from an EMBL/GenBank/DDBJ whole genome shotgun (WGS) entry which is preliminary data.</text>
</comment>
<keyword evidence="3" id="KW-1185">Reference proteome</keyword>
<dbReference type="Gene3D" id="3.40.50.150">
    <property type="entry name" value="Vaccinia Virus protein VP39"/>
    <property type="match status" value="1"/>
</dbReference>
<dbReference type="Pfam" id="PF13649">
    <property type="entry name" value="Methyltransf_25"/>
    <property type="match status" value="1"/>
</dbReference>
<dbReference type="CDD" id="cd02440">
    <property type="entry name" value="AdoMet_MTases"/>
    <property type="match status" value="1"/>
</dbReference>
<keyword evidence="2" id="KW-0489">Methyltransferase</keyword>
<sequence length="261" mass="28640">MQPFTASIARSALSSVMSSAPAIHPDPVGHALLDYQKGQTTGLLTVHSNVTEDEELAVDYFFRTLWEMPELERMALDECRGRVLDLGAGAGCHSLELQQRGFTVKAVDESVGAVATMQQRGVQEVACHDVLHLPAPDGQPFDTLLMLMNGLGLVGSLEGLEQFLERVKTQLAPNGQILATSSDISYLFEDEDGALVINLNGPYYGEVEYQFGYQKQVGKSFGWLFADPSIVQDYAEAAGYDVEFLGEDDQQQFLVRLTLRS</sequence>
<dbReference type="Proteomes" id="UP001500454">
    <property type="component" value="Unassembled WGS sequence"/>
</dbReference>
<keyword evidence="2" id="KW-0808">Transferase</keyword>
<dbReference type="SUPFAM" id="SSF53335">
    <property type="entry name" value="S-adenosyl-L-methionine-dependent methyltransferases"/>
    <property type="match status" value="1"/>
</dbReference>
<feature type="domain" description="Methyltransferase" evidence="1">
    <location>
        <begin position="83"/>
        <end position="175"/>
    </location>
</feature>
<evidence type="ECO:0000313" key="2">
    <source>
        <dbReference type="EMBL" id="GAA4388140.1"/>
    </source>
</evidence>
<dbReference type="GO" id="GO:0008168">
    <property type="term" value="F:methyltransferase activity"/>
    <property type="evidence" value="ECO:0007669"/>
    <property type="project" value="UniProtKB-KW"/>
</dbReference>
<accession>A0ABP8JBG9</accession>
<dbReference type="GO" id="GO:0032259">
    <property type="term" value="P:methylation"/>
    <property type="evidence" value="ECO:0007669"/>
    <property type="project" value="UniProtKB-KW"/>
</dbReference>
<evidence type="ECO:0000313" key="3">
    <source>
        <dbReference type="Proteomes" id="UP001500454"/>
    </source>
</evidence>
<gene>
    <name evidence="2" type="ORF">GCM10023186_34440</name>
</gene>
<proteinExistence type="predicted"/>
<dbReference type="InterPro" id="IPR029063">
    <property type="entry name" value="SAM-dependent_MTases_sf"/>
</dbReference>
<reference evidence="3" key="1">
    <citation type="journal article" date="2019" name="Int. J. Syst. Evol. Microbiol.">
        <title>The Global Catalogue of Microorganisms (GCM) 10K type strain sequencing project: providing services to taxonomists for standard genome sequencing and annotation.</title>
        <authorList>
            <consortium name="The Broad Institute Genomics Platform"/>
            <consortium name="The Broad Institute Genome Sequencing Center for Infectious Disease"/>
            <person name="Wu L."/>
            <person name="Ma J."/>
        </authorList>
    </citation>
    <scope>NUCLEOTIDE SEQUENCE [LARGE SCALE GENOMIC DNA]</scope>
    <source>
        <strain evidence="3">JCM 17924</strain>
    </source>
</reference>
<name>A0ABP8JBG9_9BACT</name>
<protein>
    <submittedName>
        <fullName evidence="2">Class I SAM-dependent methyltransferase</fullName>
    </submittedName>
</protein>
<organism evidence="2 3">
    <name type="scientific">Hymenobacter koreensis</name>
    <dbReference type="NCBI Taxonomy" id="1084523"/>
    <lineage>
        <taxon>Bacteria</taxon>
        <taxon>Pseudomonadati</taxon>
        <taxon>Bacteroidota</taxon>
        <taxon>Cytophagia</taxon>
        <taxon>Cytophagales</taxon>
        <taxon>Hymenobacteraceae</taxon>
        <taxon>Hymenobacter</taxon>
    </lineage>
</organism>
<dbReference type="EMBL" id="BAABHA010000010">
    <property type="protein sequence ID" value="GAA4388140.1"/>
    <property type="molecule type" value="Genomic_DNA"/>
</dbReference>
<dbReference type="InterPro" id="IPR041698">
    <property type="entry name" value="Methyltransf_25"/>
</dbReference>
<evidence type="ECO:0000259" key="1">
    <source>
        <dbReference type="Pfam" id="PF13649"/>
    </source>
</evidence>